<protein>
    <submittedName>
        <fullName evidence="2">Uncharacterized protein</fullName>
    </submittedName>
</protein>
<keyword evidence="1" id="KW-0812">Transmembrane</keyword>
<keyword evidence="1" id="KW-0472">Membrane</keyword>
<sequence>MPPNSDFFDKCMRTRNATPPTNSIICSVMDGLRMENLKELAPPVAGGTLLILFLYLLLQRFALMAAPAAERPVTPNI</sequence>
<keyword evidence="1" id="KW-1133">Transmembrane helix</keyword>
<evidence type="ECO:0000313" key="3">
    <source>
        <dbReference type="Proteomes" id="UP000054785"/>
    </source>
</evidence>
<dbReference type="EMBL" id="LNYC01000006">
    <property type="protein sequence ID" value="KTD04074.1"/>
    <property type="molecule type" value="Genomic_DNA"/>
</dbReference>
<reference evidence="2 3" key="1">
    <citation type="submission" date="2015-11" db="EMBL/GenBank/DDBJ databases">
        <title>Genomic analysis of 38 Legionella species identifies large and diverse effector repertoires.</title>
        <authorList>
            <person name="Burstein D."/>
            <person name="Amaro F."/>
            <person name="Zusman T."/>
            <person name="Lifshitz Z."/>
            <person name="Cohen O."/>
            <person name="Gilbert J.A."/>
            <person name="Pupko T."/>
            <person name="Shuman H.A."/>
            <person name="Segal G."/>
        </authorList>
    </citation>
    <scope>NUCLEOTIDE SEQUENCE [LARGE SCALE GENOMIC DNA]</scope>
    <source>
        <strain evidence="2 3">ATCC 49504</strain>
    </source>
</reference>
<evidence type="ECO:0000313" key="2">
    <source>
        <dbReference type="EMBL" id="KTD04074.1"/>
    </source>
</evidence>
<accession>A0A0W0U8G1</accession>
<proteinExistence type="predicted"/>
<comment type="caution">
    <text evidence="2">The sequence shown here is derived from an EMBL/GenBank/DDBJ whole genome shotgun (WGS) entry which is preliminary data.</text>
</comment>
<dbReference type="AlphaFoldDB" id="A0A0W0U8G1"/>
<evidence type="ECO:0000256" key="1">
    <source>
        <dbReference type="SAM" id="Phobius"/>
    </source>
</evidence>
<name>A0A0W0U8G1_9GAMM</name>
<dbReference type="Proteomes" id="UP000054785">
    <property type="component" value="Unassembled WGS sequence"/>
</dbReference>
<organism evidence="2 3">
    <name type="scientific">Legionella geestiana</name>
    <dbReference type="NCBI Taxonomy" id="45065"/>
    <lineage>
        <taxon>Bacteria</taxon>
        <taxon>Pseudomonadati</taxon>
        <taxon>Pseudomonadota</taxon>
        <taxon>Gammaproteobacteria</taxon>
        <taxon>Legionellales</taxon>
        <taxon>Legionellaceae</taxon>
        <taxon>Legionella</taxon>
    </lineage>
</organism>
<feature type="transmembrane region" description="Helical" evidence="1">
    <location>
        <begin position="40"/>
        <end position="58"/>
    </location>
</feature>
<keyword evidence="3" id="KW-1185">Reference proteome</keyword>
<gene>
    <name evidence="2" type="ORF">Lgee_0317</name>
</gene>
<dbReference type="PATRIC" id="fig|45065.4.peg.335"/>